<dbReference type="Proteomes" id="UP000536275">
    <property type="component" value="Unassembled WGS sequence"/>
</dbReference>
<organism evidence="1 2">
    <name type="scientific">Candida albicans</name>
    <name type="common">Yeast</name>
    <dbReference type="NCBI Taxonomy" id="5476"/>
    <lineage>
        <taxon>Eukaryota</taxon>
        <taxon>Fungi</taxon>
        <taxon>Dikarya</taxon>
        <taxon>Ascomycota</taxon>
        <taxon>Saccharomycotina</taxon>
        <taxon>Pichiomycetes</taxon>
        <taxon>Debaryomycetaceae</taxon>
        <taxon>Candida/Lodderomyces clade</taxon>
        <taxon>Candida</taxon>
    </lineage>
</organism>
<reference evidence="1 2" key="1">
    <citation type="submission" date="2020-03" db="EMBL/GenBank/DDBJ databases">
        <title>FDA dAtabase for Regulatory Grade micrObial Sequences (FDA-ARGOS): Supporting development and validation of Infectious Disease Dx tests.</title>
        <authorList>
            <person name="Campos J."/>
            <person name="Goldberg B."/>
            <person name="Tallon L."/>
            <person name="Sadzewicz L."/>
            <person name="Vavikolanu K."/>
            <person name="Mehta A."/>
            <person name="Aluvathingal J."/>
            <person name="Nadendla S."/>
            <person name="Nandy P."/>
            <person name="Geyer C."/>
            <person name="Yan Y."/>
            <person name="Sichtig H."/>
        </authorList>
    </citation>
    <scope>NUCLEOTIDE SEQUENCE [LARGE SCALE GENOMIC DNA]</scope>
    <source>
        <strain evidence="1 2">FDAARGOS_656</strain>
    </source>
</reference>
<accession>A0A8H6F6M1</accession>
<proteinExistence type="predicted"/>
<evidence type="ECO:0000313" key="1">
    <source>
        <dbReference type="EMBL" id="KAF6071427.1"/>
    </source>
</evidence>
<name>A0A8H6F6M1_CANAX</name>
<dbReference type="SMR" id="A0A8H6F6M1"/>
<dbReference type="EMBL" id="JABWAD010000016">
    <property type="protein sequence ID" value="KAF6071427.1"/>
    <property type="molecule type" value="Genomic_DNA"/>
</dbReference>
<dbReference type="AlphaFoldDB" id="A0A8H6F6M1"/>
<dbReference type="OMA" id="KWPIANT"/>
<protein>
    <submittedName>
        <fullName evidence="1">Uncharacterized protein</fullName>
    </submittedName>
</protein>
<gene>
    <name evidence="1" type="ORF">FOB64_001164</name>
</gene>
<evidence type="ECO:0000313" key="2">
    <source>
        <dbReference type="Proteomes" id="UP000536275"/>
    </source>
</evidence>
<comment type="caution">
    <text evidence="1">The sequence shown here is derived from an EMBL/GenBank/DDBJ whole genome shotgun (WGS) entry which is preliminary data.</text>
</comment>
<sequence length="111" mass="13443">MRNTLIKRSIITPKRFHTIKLPHQINQDPVKPRLSQFSHALYNTLMISLSTFFLFNIVYNNLQYQEIEQELKLKSTTLENQIQTIVDEKDKQLKQEQESSNKRWIHKLKFW</sequence>